<evidence type="ECO:0000256" key="1">
    <source>
        <dbReference type="SAM" id="MobiDB-lite"/>
    </source>
</evidence>
<dbReference type="EMBL" id="CAJHIA010000008">
    <property type="protein sequence ID" value="CAD6442523.1"/>
    <property type="molecule type" value="Genomic_DNA"/>
</dbReference>
<accession>A0A8H2VQR5</accession>
<feature type="region of interest" description="Disordered" evidence="1">
    <location>
        <begin position="237"/>
        <end position="288"/>
    </location>
</feature>
<reference evidence="2" key="1">
    <citation type="submission" date="2020-10" db="EMBL/GenBank/DDBJ databases">
        <authorList>
            <person name="Kusch S."/>
        </authorList>
    </citation>
    <scope>NUCLEOTIDE SEQUENCE</scope>
    <source>
        <strain evidence="2">SwB9</strain>
    </source>
</reference>
<dbReference type="OrthoDB" id="409136at2759"/>
<gene>
    <name evidence="2" type="ORF">SCLTRI_LOCUS2308</name>
</gene>
<sequence>MASCDNPSISRYLNDSVDALPSLLTGTHRTSCLSMPSLLRQYTNGTYNASTRPITSQEPASTICPCSEYDESVFSRQSNKTTTTMTSHQSVQINPIAGWQLLVPEASQINTTVVLPCEFIPINCGVFFRPDDFENWLAHSLTHFNNLPPPSKCFCIFCDEEFEEDDPHDNWRRRMMHSRDHLIDGETNIRPDFSVLEYMSRNGLMSDADYTLAKQYTERPSVHGLVRKGFVTPEAKYKRERESEVPHNLQKEERNRKRSDHTHKGIEHQRSTSSRKYMPVSIEHSKHT</sequence>
<protein>
    <submittedName>
        <fullName evidence="2">16ff3e8c-2079-4ca5-8335-f4e6763ab007-CDS</fullName>
    </submittedName>
</protein>
<dbReference type="AlphaFoldDB" id="A0A8H2VQR5"/>
<evidence type="ECO:0000313" key="2">
    <source>
        <dbReference type="EMBL" id="CAD6442523.1"/>
    </source>
</evidence>
<organism evidence="2 3">
    <name type="scientific">Sclerotinia trifoliorum</name>
    <dbReference type="NCBI Taxonomy" id="28548"/>
    <lineage>
        <taxon>Eukaryota</taxon>
        <taxon>Fungi</taxon>
        <taxon>Dikarya</taxon>
        <taxon>Ascomycota</taxon>
        <taxon>Pezizomycotina</taxon>
        <taxon>Leotiomycetes</taxon>
        <taxon>Helotiales</taxon>
        <taxon>Sclerotiniaceae</taxon>
        <taxon>Sclerotinia</taxon>
    </lineage>
</organism>
<dbReference type="Proteomes" id="UP000624404">
    <property type="component" value="Unassembled WGS sequence"/>
</dbReference>
<keyword evidence="3" id="KW-1185">Reference proteome</keyword>
<comment type="caution">
    <text evidence="2">The sequence shown here is derived from an EMBL/GenBank/DDBJ whole genome shotgun (WGS) entry which is preliminary data.</text>
</comment>
<feature type="compositionally biased region" description="Basic and acidic residues" evidence="1">
    <location>
        <begin position="237"/>
        <end position="255"/>
    </location>
</feature>
<evidence type="ECO:0000313" key="3">
    <source>
        <dbReference type="Proteomes" id="UP000624404"/>
    </source>
</evidence>
<name>A0A8H2VQR5_9HELO</name>
<proteinExistence type="predicted"/>